<dbReference type="EMBL" id="VULR01000010">
    <property type="protein sequence ID" value="MSS43716.1"/>
    <property type="molecule type" value="Genomic_DNA"/>
</dbReference>
<keyword evidence="2" id="KW-1133">Transmembrane helix</keyword>
<proteinExistence type="predicted"/>
<comment type="caution">
    <text evidence="4">The sequence shown here is derived from an EMBL/GenBank/DDBJ whole genome shotgun (WGS) entry which is preliminary data.</text>
</comment>
<feature type="coiled-coil region" evidence="1">
    <location>
        <begin position="57"/>
        <end position="98"/>
    </location>
</feature>
<dbReference type="OrthoDB" id="1707751at2"/>
<dbReference type="AlphaFoldDB" id="A0A844FIF5"/>
<name>A0A844FIF5_9FIRM</name>
<evidence type="ECO:0000313" key="6">
    <source>
        <dbReference type="Proteomes" id="UP001108123"/>
    </source>
</evidence>
<dbReference type="Proteomes" id="UP001108123">
    <property type="component" value="Unassembled WGS sequence"/>
</dbReference>
<evidence type="ECO:0000256" key="2">
    <source>
        <dbReference type="SAM" id="Phobius"/>
    </source>
</evidence>
<dbReference type="RefSeq" id="WP_154484391.1">
    <property type="nucleotide sequence ID" value="NZ_JAHLOA010000001.1"/>
</dbReference>
<dbReference type="EMBL" id="JAKNID010000007">
    <property type="protein sequence ID" value="MCG4564505.1"/>
    <property type="molecule type" value="Genomic_DNA"/>
</dbReference>
<evidence type="ECO:0000256" key="1">
    <source>
        <dbReference type="SAM" id="Coils"/>
    </source>
</evidence>
<evidence type="ECO:0000313" key="3">
    <source>
        <dbReference type="EMBL" id="MCG4564505.1"/>
    </source>
</evidence>
<evidence type="ECO:0000313" key="4">
    <source>
        <dbReference type="EMBL" id="MSS43716.1"/>
    </source>
</evidence>
<gene>
    <name evidence="4" type="ORF">FYJ27_08250</name>
    <name evidence="3" type="ORF">L0P62_03485</name>
</gene>
<accession>A0A844FIF5</accession>
<keyword evidence="3" id="KW-0132">Cell division</keyword>
<keyword evidence="3" id="KW-0131">Cell cycle</keyword>
<organism evidence="4 5">
    <name type="scientific">Anaerosalibacter bizertensis</name>
    <dbReference type="NCBI Taxonomy" id="932217"/>
    <lineage>
        <taxon>Bacteria</taxon>
        <taxon>Bacillati</taxon>
        <taxon>Bacillota</taxon>
        <taxon>Tissierellia</taxon>
        <taxon>Tissierellales</taxon>
        <taxon>Sporanaerobacteraceae</taxon>
        <taxon>Anaerosalibacter</taxon>
    </lineage>
</organism>
<sequence>MLVAKREENHYYEERNKKRKKIKKNSKNKSNEKLKFLMGATIILLACLFVLLRYTHITQMRLENSKLESQKVELKKEKQDLMAELDRVKSDAKIEEDAKVKLGMDYPSEEQIVYISIDDKANDEDKLLGESKSKEDFFIVGYFKNVMNMILK</sequence>
<keyword evidence="2" id="KW-0812">Transmembrane</keyword>
<dbReference type="GO" id="GO:0051301">
    <property type="term" value="P:cell division"/>
    <property type="evidence" value="ECO:0007669"/>
    <property type="project" value="UniProtKB-KW"/>
</dbReference>
<reference evidence="3" key="2">
    <citation type="submission" date="2022-01" db="EMBL/GenBank/DDBJ databases">
        <title>Collection of gut derived symbiotic bacterial strains cultured from healthy donors.</title>
        <authorList>
            <person name="Lin H."/>
            <person name="Kohout C."/>
            <person name="Waligurski E."/>
            <person name="Pamer E.G."/>
        </authorList>
    </citation>
    <scope>NUCLEOTIDE SEQUENCE</scope>
    <source>
        <strain evidence="3">MSK.14.39</strain>
    </source>
</reference>
<keyword evidence="1" id="KW-0175">Coiled coil</keyword>
<dbReference type="Proteomes" id="UP000462760">
    <property type="component" value="Unassembled WGS sequence"/>
</dbReference>
<keyword evidence="2" id="KW-0472">Membrane</keyword>
<evidence type="ECO:0000313" key="5">
    <source>
        <dbReference type="Proteomes" id="UP000462760"/>
    </source>
</evidence>
<keyword evidence="6" id="KW-1185">Reference proteome</keyword>
<dbReference type="Pfam" id="PF04977">
    <property type="entry name" value="DivIC"/>
    <property type="match status" value="1"/>
</dbReference>
<protein>
    <submittedName>
        <fullName evidence="3">Cell division protein FtsL</fullName>
    </submittedName>
</protein>
<reference evidence="4 5" key="1">
    <citation type="submission" date="2019-08" db="EMBL/GenBank/DDBJ databases">
        <title>In-depth cultivation of the pig gut microbiome towards novel bacterial diversity and tailored functional studies.</title>
        <authorList>
            <person name="Wylensek D."/>
            <person name="Hitch T.C.A."/>
            <person name="Clavel T."/>
        </authorList>
    </citation>
    <scope>NUCLEOTIDE SEQUENCE [LARGE SCALE GENOMIC DNA]</scope>
    <source>
        <strain evidence="4 5">Med78-601-WT-4W-RMD-3</strain>
    </source>
</reference>
<dbReference type="InterPro" id="IPR007060">
    <property type="entry name" value="FtsL/DivIC"/>
</dbReference>
<feature type="transmembrane region" description="Helical" evidence="2">
    <location>
        <begin position="34"/>
        <end position="52"/>
    </location>
</feature>